<evidence type="ECO:0000313" key="2">
    <source>
        <dbReference type="Proteomes" id="UP000651728"/>
    </source>
</evidence>
<evidence type="ECO:0000313" key="1">
    <source>
        <dbReference type="EMBL" id="GIH35788.1"/>
    </source>
</evidence>
<dbReference type="Gene3D" id="3.40.50.300">
    <property type="entry name" value="P-loop containing nucleotide triphosphate hydrolases"/>
    <property type="match status" value="1"/>
</dbReference>
<dbReference type="EMBL" id="BOOB01000050">
    <property type="protein sequence ID" value="GIH35788.1"/>
    <property type="molecule type" value="Genomic_DNA"/>
</dbReference>
<reference evidence="1 2" key="1">
    <citation type="submission" date="2021-01" db="EMBL/GenBank/DDBJ databases">
        <title>Whole genome shotgun sequence of Microbispora amethystogenes NBRC 101907.</title>
        <authorList>
            <person name="Komaki H."/>
            <person name="Tamura T."/>
        </authorList>
    </citation>
    <scope>NUCLEOTIDE SEQUENCE [LARGE SCALE GENOMIC DNA]</scope>
    <source>
        <strain evidence="1 2">NBRC 101907</strain>
    </source>
</reference>
<gene>
    <name evidence="1" type="ORF">Mam01_59520</name>
</gene>
<sequence>MDRGTRGELVSRLAEAVGSVTTAHPLRVAVDGPPASGKTTLADELAVVLRAQDRDVIRATIDDFLVPRSQRYRRGRYSAEGCYFDAHDHAALCRVLLDPLGPGGDRRFRHAVYDRDTETPSSPPARTAPADAVLLFDGVFLLRPELIDRWDLRIFVSVPFEKTVARARDRNAAPAGPTADTAEIERSWRDRYIPSQQLYFATVRPTDHADVIVYNDQLQRPAWEVRHRI</sequence>
<dbReference type="Proteomes" id="UP000651728">
    <property type="component" value="Unassembled WGS sequence"/>
</dbReference>
<name>A0ABQ4FLT7_9ACTN</name>
<dbReference type="InterPro" id="IPR027417">
    <property type="entry name" value="P-loop_NTPase"/>
</dbReference>
<dbReference type="PANTHER" id="PTHR10285">
    <property type="entry name" value="URIDINE KINASE"/>
    <property type="match status" value="1"/>
</dbReference>
<dbReference type="RefSeq" id="WP_204288484.1">
    <property type="nucleotide sequence ID" value="NZ_BAABEJ010000004.1"/>
</dbReference>
<dbReference type="SUPFAM" id="SSF52540">
    <property type="entry name" value="P-loop containing nucleoside triphosphate hydrolases"/>
    <property type="match status" value="1"/>
</dbReference>
<protein>
    <recommendedName>
        <fullName evidence="3">Uridylate kinase</fullName>
    </recommendedName>
</protein>
<organism evidence="1 2">
    <name type="scientific">Microbispora amethystogenes</name>
    <dbReference type="NCBI Taxonomy" id="1427754"/>
    <lineage>
        <taxon>Bacteria</taxon>
        <taxon>Bacillati</taxon>
        <taxon>Actinomycetota</taxon>
        <taxon>Actinomycetes</taxon>
        <taxon>Streptosporangiales</taxon>
        <taxon>Streptosporangiaceae</taxon>
        <taxon>Microbispora</taxon>
    </lineage>
</organism>
<proteinExistence type="predicted"/>
<keyword evidence="2" id="KW-1185">Reference proteome</keyword>
<evidence type="ECO:0008006" key="3">
    <source>
        <dbReference type="Google" id="ProtNLM"/>
    </source>
</evidence>
<accession>A0ABQ4FLT7</accession>
<dbReference type="Pfam" id="PF13189">
    <property type="entry name" value="Cytidylate_kin2"/>
    <property type="match status" value="1"/>
</dbReference>
<comment type="caution">
    <text evidence="1">The sequence shown here is derived from an EMBL/GenBank/DDBJ whole genome shotgun (WGS) entry which is preliminary data.</text>
</comment>